<evidence type="ECO:0000313" key="2">
    <source>
        <dbReference type="Proteomes" id="UP000596977"/>
    </source>
</evidence>
<comment type="caution">
    <text evidence="1">The sequence shown here is derived from an EMBL/GenBank/DDBJ whole genome shotgun (WGS) entry which is preliminary data.</text>
</comment>
<proteinExistence type="predicted"/>
<dbReference type="Proteomes" id="UP000596977">
    <property type="component" value="Unassembled WGS sequence"/>
</dbReference>
<gene>
    <name evidence="1" type="ORF">GCM10011499_25830</name>
</gene>
<sequence length="81" mass="8333">MAHRDAVINSDSIEFLGHAASALDLAGHHLAKILQMYVTGHELGEGIDHRNNWLAEISIFHAGGAPKAAGASHVAAVSGGA</sequence>
<evidence type="ECO:0000313" key="1">
    <source>
        <dbReference type="EMBL" id="GGA54484.1"/>
    </source>
</evidence>
<name>A0A916RFW2_9HYPH</name>
<accession>A0A916RFW2</accession>
<protein>
    <submittedName>
        <fullName evidence="1">Uncharacterized protein</fullName>
    </submittedName>
</protein>
<reference evidence="1 2" key="1">
    <citation type="journal article" date="2014" name="Int. J. Syst. Evol. Microbiol.">
        <title>Complete genome sequence of Corynebacterium casei LMG S-19264T (=DSM 44701T), isolated from a smear-ripened cheese.</title>
        <authorList>
            <consortium name="US DOE Joint Genome Institute (JGI-PGF)"/>
            <person name="Walter F."/>
            <person name="Albersmeier A."/>
            <person name="Kalinowski J."/>
            <person name="Ruckert C."/>
        </authorList>
    </citation>
    <scope>NUCLEOTIDE SEQUENCE [LARGE SCALE GENOMIC DNA]</scope>
    <source>
        <strain evidence="1 2">CGMCC 1.15896</strain>
    </source>
</reference>
<dbReference type="EMBL" id="BMKB01000004">
    <property type="protein sequence ID" value="GGA54484.1"/>
    <property type="molecule type" value="Genomic_DNA"/>
</dbReference>
<keyword evidence="2" id="KW-1185">Reference proteome</keyword>
<organism evidence="1 2">
    <name type="scientific">Pelagibacterium lentulum</name>
    <dbReference type="NCBI Taxonomy" id="2029865"/>
    <lineage>
        <taxon>Bacteria</taxon>
        <taxon>Pseudomonadati</taxon>
        <taxon>Pseudomonadota</taxon>
        <taxon>Alphaproteobacteria</taxon>
        <taxon>Hyphomicrobiales</taxon>
        <taxon>Devosiaceae</taxon>
        <taxon>Pelagibacterium</taxon>
    </lineage>
</organism>
<dbReference type="AlphaFoldDB" id="A0A916RFW2"/>